<feature type="region of interest" description="Disordered" evidence="10">
    <location>
        <begin position="322"/>
        <end position="354"/>
    </location>
</feature>
<dbReference type="GO" id="GO:0005886">
    <property type="term" value="C:plasma membrane"/>
    <property type="evidence" value="ECO:0007669"/>
    <property type="project" value="UniProtKB-SubCell"/>
</dbReference>
<evidence type="ECO:0000256" key="7">
    <source>
        <dbReference type="ARBA" id="ARBA00022989"/>
    </source>
</evidence>
<feature type="compositionally biased region" description="Basic residues" evidence="10">
    <location>
        <begin position="342"/>
        <end position="354"/>
    </location>
</feature>
<dbReference type="Pfam" id="PF07549">
    <property type="entry name" value="Sec_GG"/>
    <property type="match status" value="1"/>
</dbReference>
<sequence>MSKISGLGHRLYTGQMSIDFIGRRKTWYIVSAVILLVSVGALFTRGLNLGIEFRGGADFAIPSASCSIEQARVVAEEGSGAQSIVTETGNGTIRVQTEALTPAESSVLAGDLASACGVAKDEIKVQVVGPTWGAEISKKALQGLVVFLLLVTIFLSIYFEWRMAVAALVALAHDLVITIGIYALTGLEVTPATVIGILTILGFSLYDTVVVFDKVRENTRGITGQSMLTYSDAANLAVNQTLVRSINTSVVALLPVVSIIVIGAGLLGAGTLLDLAVALAVGMAAGAYSSIFIATPFLAQLKNAQPEIKSLAARVAARRSQAARQSVTGEPASSAAASGRQQPKRPPRSRRAKS</sequence>
<feature type="transmembrane region" description="Helical" evidence="11">
    <location>
        <begin position="165"/>
        <end position="185"/>
    </location>
</feature>
<comment type="subcellular location">
    <subcellularLocation>
        <location evidence="1">Cell membrane</location>
        <topology evidence="1">Multi-pass membrane protein</topology>
    </subcellularLocation>
</comment>
<keyword evidence="9 11" id="KW-0472">Membrane</keyword>
<keyword evidence="4" id="KW-1003">Cell membrane</keyword>
<keyword evidence="7 11" id="KW-1133">Transmembrane helix</keyword>
<accession>A0A6J7MS18</accession>
<feature type="domain" description="Protein export membrane protein SecD/SecF C-terminal" evidence="12">
    <location>
        <begin position="119"/>
        <end position="303"/>
    </location>
</feature>
<evidence type="ECO:0000256" key="10">
    <source>
        <dbReference type="SAM" id="MobiDB-lite"/>
    </source>
</evidence>
<evidence type="ECO:0000256" key="5">
    <source>
        <dbReference type="ARBA" id="ARBA00022692"/>
    </source>
</evidence>
<keyword evidence="6" id="KW-0653">Protein transport</keyword>
<keyword evidence="8" id="KW-0811">Translocation</keyword>
<evidence type="ECO:0000256" key="9">
    <source>
        <dbReference type="ARBA" id="ARBA00023136"/>
    </source>
</evidence>
<dbReference type="SUPFAM" id="SSF82866">
    <property type="entry name" value="Multidrug efflux transporter AcrB transmembrane domain"/>
    <property type="match status" value="1"/>
</dbReference>
<feature type="transmembrane region" description="Helical" evidence="11">
    <location>
        <begin position="26"/>
        <end position="44"/>
    </location>
</feature>
<feature type="transmembrane region" description="Helical" evidence="11">
    <location>
        <begin position="191"/>
        <end position="212"/>
    </location>
</feature>
<dbReference type="PRINTS" id="PR01755">
    <property type="entry name" value="SECFTRNLCASE"/>
</dbReference>
<proteinExistence type="inferred from homology"/>
<dbReference type="InterPro" id="IPR022813">
    <property type="entry name" value="SecD/SecF_arch_bac"/>
</dbReference>
<evidence type="ECO:0000313" key="13">
    <source>
        <dbReference type="EMBL" id="CAB4983711.1"/>
    </source>
</evidence>
<evidence type="ECO:0000256" key="2">
    <source>
        <dbReference type="ARBA" id="ARBA00015792"/>
    </source>
</evidence>
<reference evidence="13" key="1">
    <citation type="submission" date="2020-05" db="EMBL/GenBank/DDBJ databases">
        <authorList>
            <person name="Chiriac C."/>
            <person name="Salcher M."/>
            <person name="Ghai R."/>
            <person name="Kavagutti S V."/>
        </authorList>
    </citation>
    <scope>NUCLEOTIDE SEQUENCE</scope>
</reference>
<evidence type="ECO:0000256" key="6">
    <source>
        <dbReference type="ARBA" id="ARBA00022927"/>
    </source>
</evidence>
<dbReference type="InterPro" id="IPR055344">
    <property type="entry name" value="SecD_SecF_C_bact"/>
</dbReference>
<dbReference type="AlphaFoldDB" id="A0A6J7MS18"/>
<dbReference type="InterPro" id="IPR005665">
    <property type="entry name" value="SecF_bac"/>
</dbReference>
<feature type="transmembrane region" description="Helical" evidence="11">
    <location>
        <begin position="140"/>
        <end position="158"/>
    </location>
</feature>
<evidence type="ECO:0000256" key="3">
    <source>
        <dbReference type="ARBA" id="ARBA00022448"/>
    </source>
</evidence>
<dbReference type="GO" id="GO:0015450">
    <property type="term" value="F:protein-transporting ATPase activity"/>
    <property type="evidence" value="ECO:0007669"/>
    <property type="project" value="InterPro"/>
</dbReference>
<dbReference type="NCBIfam" id="TIGR00916">
    <property type="entry name" value="2A0604s01"/>
    <property type="match status" value="1"/>
</dbReference>
<gene>
    <name evidence="13" type="ORF">UFOPK3957_00598</name>
</gene>
<keyword evidence="5 11" id="KW-0812">Transmembrane</keyword>
<dbReference type="HAMAP" id="MF_01464_B">
    <property type="entry name" value="SecF_B"/>
    <property type="match status" value="1"/>
</dbReference>
<dbReference type="PANTHER" id="PTHR30081:SF8">
    <property type="entry name" value="PROTEIN TRANSLOCASE SUBUNIT SECF"/>
    <property type="match status" value="1"/>
</dbReference>
<dbReference type="NCBIfam" id="TIGR00966">
    <property type="entry name" value="transloc_SecF"/>
    <property type="match status" value="1"/>
</dbReference>
<dbReference type="GO" id="GO:0006886">
    <property type="term" value="P:intracellular protein transport"/>
    <property type="evidence" value="ECO:0007669"/>
    <property type="project" value="InterPro"/>
</dbReference>
<feature type="transmembrane region" description="Helical" evidence="11">
    <location>
        <begin position="275"/>
        <end position="299"/>
    </location>
</feature>
<evidence type="ECO:0000256" key="11">
    <source>
        <dbReference type="SAM" id="Phobius"/>
    </source>
</evidence>
<feature type="transmembrane region" description="Helical" evidence="11">
    <location>
        <begin position="250"/>
        <end position="269"/>
    </location>
</feature>
<dbReference type="Gene3D" id="1.20.1640.10">
    <property type="entry name" value="Multidrug efflux transporter AcrB transmembrane domain"/>
    <property type="match status" value="1"/>
</dbReference>
<name>A0A6J7MS18_9ZZZZ</name>
<organism evidence="13">
    <name type="scientific">freshwater metagenome</name>
    <dbReference type="NCBI Taxonomy" id="449393"/>
    <lineage>
        <taxon>unclassified sequences</taxon>
        <taxon>metagenomes</taxon>
        <taxon>ecological metagenomes</taxon>
    </lineage>
</organism>
<keyword evidence="3" id="KW-0813">Transport</keyword>
<dbReference type="PANTHER" id="PTHR30081">
    <property type="entry name" value="PROTEIN-EXPORT MEMBRANE PROTEIN SEC"/>
    <property type="match status" value="1"/>
</dbReference>
<dbReference type="Pfam" id="PF02355">
    <property type="entry name" value="SecD_SecF_C"/>
    <property type="match status" value="1"/>
</dbReference>
<evidence type="ECO:0000256" key="8">
    <source>
        <dbReference type="ARBA" id="ARBA00023010"/>
    </source>
</evidence>
<evidence type="ECO:0000259" key="12">
    <source>
        <dbReference type="Pfam" id="PF02355"/>
    </source>
</evidence>
<protein>
    <recommendedName>
        <fullName evidence="2">Protein translocase subunit SecF</fullName>
    </recommendedName>
</protein>
<dbReference type="InterPro" id="IPR022646">
    <property type="entry name" value="SecD/SecF_CS"/>
</dbReference>
<dbReference type="EMBL" id="CAFBOM010000077">
    <property type="protein sequence ID" value="CAB4983711.1"/>
    <property type="molecule type" value="Genomic_DNA"/>
</dbReference>
<evidence type="ECO:0000256" key="4">
    <source>
        <dbReference type="ARBA" id="ARBA00022475"/>
    </source>
</evidence>
<dbReference type="InterPro" id="IPR022645">
    <property type="entry name" value="SecD/SecF_bac"/>
</dbReference>
<dbReference type="InterPro" id="IPR048634">
    <property type="entry name" value="SecD_SecF_C"/>
</dbReference>
<evidence type="ECO:0000256" key="1">
    <source>
        <dbReference type="ARBA" id="ARBA00004651"/>
    </source>
</evidence>